<name>A0AA85JKV7_TRIRE</name>
<dbReference type="Proteomes" id="UP000050795">
    <property type="component" value="Unassembled WGS sequence"/>
</dbReference>
<feature type="compositionally biased region" description="Low complexity" evidence="1">
    <location>
        <begin position="277"/>
        <end position="294"/>
    </location>
</feature>
<feature type="region of interest" description="Disordered" evidence="1">
    <location>
        <begin position="63"/>
        <end position="103"/>
    </location>
</feature>
<feature type="region of interest" description="Disordered" evidence="1">
    <location>
        <begin position="21"/>
        <end position="45"/>
    </location>
</feature>
<dbReference type="AlphaFoldDB" id="A0AA85JKV7"/>
<evidence type="ECO:0000313" key="2">
    <source>
        <dbReference type="Proteomes" id="UP000050795"/>
    </source>
</evidence>
<keyword evidence="2" id="KW-1185">Reference proteome</keyword>
<proteinExistence type="predicted"/>
<evidence type="ECO:0000256" key="1">
    <source>
        <dbReference type="SAM" id="MobiDB-lite"/>
    </source>
</evidence>
<accession>A0AA85JKV7</accession>
<feature type="region of interest" description="Disordered" evidence="1">
    <location>
        <begin position="277"/>
        <end position="304"/>
    </location>
</feature>
<sequence>MSIINMQLLESIGNLRPVRQVKSATPIKSTSRRHSRDCSINTYQTLPPPSVRLRLDEAFDNARRNRQSNVFPSQNTTISNIPWRRRKQGTSEDNDSDASESSQMAHILHPNLNKSYVNQQPNIALRGEESLENRLRGLGSLCLKEISQEESILECRKDVHIRCPRGEALDILQKGRKGVGVSILFNPEGDQTSVDEPHNPIRSLPSSEAYANWQRDRIKESGCMDQILNQGWSCKSGLAYKSEEIQASQKYQHPFDNDSDRIDHTGSQMAEIFGVKSQSNSSCQSSTGIKIAPRSIPPSAAPNAAREGVGMAERFGLIQVQQSYAGGDSEEIFDVKSKATESSDMRRYGTGPRVKYEGIEHANRNCGTLSNSNLHSMLPEPPLKQTSRVRPEALEICESHRGQMCKLLLTNDKLKQVVARKPKFYPNNNDIIKQSRGGAARDCLNPSKVKWSKNIRMTRTALIRRRRQ</sequence>
<feature type="compositionally biased region" description="Polar residues" evidence="1">
    <location>
        <begin position="67"/>
        <end position="80"/>
    </location>
</feature>
<organism evidence="2 3">
    <name type="scientific">Trichobilharzia regenti</name>
    <name type="common">Nasal bird schistosome</name>
    <dbReference type="NCBI Taxonomy" id="157069"/>
    <lineage>
        <taxon>Eukaryota</taxon>
        <taxon>Metazoa</taxon>
        <taxon>Spiralia</taxon>
        <taxon>Lophotrochozoa</taxon>
        <taxon>Platyhelminthes</taxon>
        <taxon>Trematoda</taxon>
        <taxon>Digenea</taxon>
        <taxon>Strigeidida</taxon>
        <taxon>Schistosomatoidea</taxon>
        <taxon>Schistosomatidae</taxon>
        <taxon>Trichobilharzia</taxon>
    </lineage>
</organism>
<evidence type="ECO:0000313" key="3">
    <source>
        <dbReference type="WBParaSite" id="TREG1_26410.3"/>
    </source>
</evidence>
<protein>
    <submittedName>
        <fullName evidence="3">Uncharacterized protein</fullName>
    </submittedName>
</protein>
<reference evidence="3" key="2">
    <citation type="submission" date="2023-11" db="UniProtKB">
        <authorList>
            <consortium name="WormBaseParasite"/>
        </authorList>
    </citation>
    <scope>IDENTIFICATION</scope>
</reference>
<dbReference type="WBParaSite" id="TREG1_26410.3">
    <property type="protein sequence ID" value="TREG1_26410.3"/>
    <property type="gene ID" value="TREG1_26410"/>
</dbReference>
<reference evidence="2" key="1">
    <citation type="submission" date="2022-06" db="EMBL/GenBank/DDBJ databases">
        <authorList>
            <person name="Berger JAMES D."/>
            <person name="Berger JAMES D."/>
        </authorList>
    </citation>
    <scope>NUCLEOTIDE SEQUENCE [LARGE SCALE GENOMIC DNA]</scope>
</reference>